<evidence type="ECO:0000313" key="1">
    <source>
        <dbReference type="EMBL" id="KRL83652.1"/>
    </source>
</evidence>
<dbReference type="RefSeq" id="WP_025087063.1">
    <property type="nucleotide sequence ID" value="NZ_AZFT01000053.1"/>
</dbReference>
<dbReference type="EMBL" id="AZFT01000053">
    <property type="protein sequence ID" value="KRL83652.1"/>
    <property type="molecule type" value="Genomic_DNA"/>
</dbReference>
<dbReference type="AlphaFoldDB" id="A0A0R1TTT7"/>
<proteinExistence type="predicted"/>
<dbReference type="STRING" id="1423724.FC32_GL000912"/>
<dbReference type="OrthoDB" id="9802035at2"/>
<organism evidence="1 2">
    <name type="scientific">Ligilactobacillus apodemi DSM 16634 = JCM 16172</name>
    <dbReference type="NCBI Taxonomy" id="1423724"/>
    <lineage>
        <taxon>Bacteria</taxon>
        <taxon>Bacillati</taxon>
        <taxon>Bacillota</taxon>
        <taxon>Bacilli</taxon>
        <taxon>Lactobacillales</taxon>
        <taxon>Lactobacillaceae</taxon>
        <taxon>Ligilactobacillus</taxon>
    </lineage>
</organism>
<evidence type="ECO:0008006" key="3">
    <source>
        <dbReference type="Google" id="ProtNLM"/>
    </source>
</evidence>
<dbReference type="Proteomes" id="UP000051324">
    <property type="component" value="Unassembled WGS sequence"/>
</dbReference>
<comment type="caution">
    <text evidence="1">The sequence shown here is derived from an EMBL/GenBank/DDBJ whole genome shotgun (WGS) entry which is preliminary data.</text>
</comment>
<reference evidence="1 2" key="1">
    <citation type="journal article" date="2015" name="Genome Announc.">
        <title>Expanding the biotechnology potential of lactobacilli through comparative genomics of 213 strains and associated genera.</title>
        <authorList>
            <person name="Sun Z."/>
            <person name="Harris H.M."/>
            <person name="McCann A."/>
            <person name="Guo C."/>
            <person name="Argimon S."/>
            <person name="Zhang W."/>
            <person name="Yang X."/>
            <person name="Jeffery I.B."/>
            <person name="Cooney J.C."/>
            <person name="Kagawa T.F."/>
            <person name="Liu W."/>
            <person name="Song Y."/>
            <person name="Salvetti E."/>
            <person name="Wrobel A."/>
            <person name="Rasinkangas P."/>
            <person name="Parkhill J."/>
            <person name="Rea M.C."/>
            <person name="O'Sullivan O."/>
            <person name="Ritari J."/>
            <person name="Douillard F.P."/>
            <person name="Paul Ross R."/>
            <person name="Yang R."/>
            <person name="Briner A.E."/>
            <person name="Felis G.E."/>
            <person name="de Vos W.M."/>
            <person name="Barrangou R."/>
            <person name="Klaenhammer T.R."/>
            <person name="Caufield P.W."/>
            <person name="Cui Y."/>
            <person name="Zhang H."/>
            <person name="O'Toole P.W."/>
        </authorList>
    </citation>
    <scope>NUCLEOTIDE SEQUENCE [LARGE SCALE GENOMIC DNA]</scope>
    <source>
        <strain evidence="1 2">DSM 16634</strain>
    </source>
</reference>
<name>A0A0R1TTT7_9LACO</name>
<dbReference type="Gene3D" id="3.40.50.300">
    <property type="entry name" value="P-loop containing nucleotide triphosphate hydrolases"/>
    <property type="match status" value="1"/>
</dbReference>
<sequence length="96" mass="10870">MIERPSRYLIPVDATLYLIDANASEVRPTLSADLFLVNKIDLAIYRGVDLAKLRAKIAAKQRQATILMTDLKDNQGVQNIICWIEKTLTKLQKEAK</sequence>
<keyword evidence="2" id="KW-1185">Reference proteome</keyword>
<gene>
    <name evidence="1" type="ORF">FC32_GL000912</name>
</gene>
<dbReference type="InterPro" id="IPR027417">
    <property type="entry name" value="P-loop_NTPase"/>
</dbReference>
<evidence type="ECO:0000313" key="2">
    <source>
        <dbReference type="Proteomes" id="UP000051324"/>
    </source>
</evidence>
<protein>
    <recommendedName>
        <fullName evidence="3">CobW/HypB/UreG nucleotide-binding domain-containing protein</fullName>
    </recommendedName>
</protein>
<dbReference type="SUPFAM" id="SSF52540">
    <property type="entry name" value="P-loop containing nucleoside triphosphate hydrolases"/>
    <property type="match status" value="1"/>
</dbReference>
<dbReference type="PATRIC" id="fig|1423724.4.peg.952"/>
<accession>A0A0R1TTT7</accession>